<accession>Q19545</accession>
<dbReference type="GO" id="GO:0005730">
    <property type="term" value="C:nucleolus"/>
    <property type="evidence" value="ECO:0000318"/>
    <property type="project" value="GO_Central"/>
</dbReference>
<evidence type="ECO:0000259" key="5">
    <source>
        <dbReference type="Pfam" id="PF23099"/>
    </source>
</evidence>
<dbReference type="PANTHER" id="PTHR17695:SF11">
    <property type="entry name" value="SMALL SUBUNIT PROCESSOME COMPONENT 20 HOMOLOG"/>
    <property type="match status" value="1"/>
</dbReference>
<dbReference type="SUPFAM" id="SSF48371">
    <property type="entry name" value="ARM repeat"/>
    <property type="match status" value="2"/>
</dbReference>
<evidence type="ECO:0000313" key="6">
    <source>
        <dbReference type="EMBL" id="CCD68194.3"/>
    </source>
</evidence>
<dbReference type="InterPro" id="IPR046523">
    <property type="entry name" value="UTP20_dom"/>
</dbReference>
<evidence type="ECO:0007829" key="9">
    <source>
        <dbReference type="PeptideAtlas" id="Q19545"/>
    </source>
</evidence>
<dbReference type="EMBL" id="BX284602">
    <property type="protein sequence ID" value="CCD68194.3"/>
    <property type="molecule type" value="Genomic_DNA"/>
</dbReference>
<dbReference type="GO" id="GO:0030686">
    <property type="term" value="C:90S preribosome"/>
    <property type="evidence" value="ECO:0000318"/>
    <property type="project" value="GO_Central"/>
</dbReference>
<evidence type="ECO:0000313" key="7">
    <source>
        <dbReference type="Proteomes" id="UP000001940"/>
    </source>
</evidence>
<dbReference type="InterPro" id="IPR052575">
    <property type="entry name" value="SSU_processome_comp_20"/>
</dbReference>
<dbReference type="AlphaFoldDB" id="Q19545"/>
<name>Q19545_CAEEL</name>
<dbReference type="PRO" id="PR:Q19545"/>
<feature type="coiled-coil region" evidence="1">
    <location>
        <begin position="344"/>
        <end position="377"/>
    </location>
</feature>
<dbReference type="PeptideAtlas" id="Q19545"/>
<feature type="compositionally biased region" description="Basic and acidic residues" evidence="2">
    <location>
        <begin position="2611"/>
        <end position="2637"/>
    </location>
</feature>
<keyword evidence="1" id="KW-0175">Coiled coil</keyword>
<dbReference type="Pfam" id="PF07539">
    <property type="entry name" value="UTP20_N"/>
    <property type="match status" value="1"/>
</dbReference>
<evidence type="ECO:0000256" key="2">
    <source>
        <dbReference type="SAM" id="MobiDB-lite"/>
    </source>
</evidence>
<sequence length="2637" mass="300707">MEENDEDEVFAKYYAAKKQFKKVKRNLTFNERIAQMGGDNGRFSRKLAAETSFETYFENAIDSWRGEDQGPDLEEFVMAIQVNEIKTYAQLLHKSDDIFNVLCEHITKPGSRSTPALCGILAALTRDLREKFNKHCWKTIEILVNILDLGERVAENMEAAYLCFSILVKMQASFLSKQLKKTFNNLLPLFASSRDFVRRFAAEAFAYLLRKTSDLRSISGFVMKQAFKTPHNYLSDGCALLFYNTFIGIAGTFHSNCDQIFRDIVYAVVHAKAEKGANSEEFHEFCIKILIQMVGYTIDYAKDSTYEQRFFYQNVLTKMLGESKNISEAISLMRLLQPCIVLKNENLMNEVTKKKKKKEKENKKNKGKKEIKREEKVEFICVPELKESLENIVKIQDFELEQHAVDFFSETLLTIFNDDKNRLFSRDITLKIVEKSKNYQIVIELLLKTISLESFDLYMMPALGKIAAEIVKESSPNNSLIKQIVSFYSILCSKRRPIRDTINTETLSNFFDLSNHYIFRDWLVSNFKDENRNRHSDETLIDMVVAWPWLFAQVGAVKGSEDVLEILEKSLKSSDSSIYNSQLVFACTAGLFLVNKDLLNKIAKEDVEKFLDRQNCSESSLLAFEMFVSVYGVSKDVKYMNRVVDLLFPAVLSSNGQVRKTAFKILSNFEIPLPKIEDDEQNVRQQNKSVFEVLYDAEDSELTNFRERLLHLRKLRHGDHKEFIPVGATDKVEMMIVAELASQFFVGFSPLWKGIYEVLTTFANEMNIDTFWKVLGEWLNNVNENIKKGDLEAESGRLVGIDQMNRSDFVNARIQLFTFFETIPDVAERRTRVISPLLLGLYDDYVRLTSSNFVSHIPIAAEEDEKDDEKNEDVEEEEGEDVQITPENTNPRQETTFIIKSLCALLNVYSKFNAAKSVYLEPKILVMYEELLGSKFEGVQKAALACIFSYRNTILANYRENLEALIDEKTLRQTLPHFKLSDDEGDAQVVDEHRAIVVPVLLRLLNGKLLINNKQAGMISRRNGIIYIIGGCRSEELTFFLRLFFAQVYKVFGQDDTFEEIEEKCSKDSTISNLNLKVFQNVLHGLSEMLKKIARSMTENEQKMIMQLVLTCAIVCKYAKKAEMNADLVKSLRMNVCERLAEIFHAFPDRQIGKDEMLVIKNVLLNQYVEETPLISVIQRSETNIPIAPFAIVKLLASICRIPSFYQMLTVTINWRIKEQKDVLLKCDALDLLLAPLLWPGCYDLMFKTIRNGILKLSELADEPMISIYDLVDCQKVEQKKRVSFGTSLLTRKMRIILEFLTKQIEKEVSENKRPAPESIILLERFSDFVSESDDVANRLATPLLICVERKKSNEDTLVNMMKSLARIAPLLKDPQSYFWRLPKLFSRMEGRTLRDSLVTMVEGFVKSMNLDEKTKEILHYLCELDAWDKTKVDEPHFERRYAAYTELTKIWNGDVATNHDVLAMILSSHFHLISTTTDLSLRMTAGNNVRAMVQYAGKTLPIAEKRIFLDSYLNPTIIAFLKHDVDAVREEALNTLGVMTKGFKESQHLAELDVFSNEDEEHDFLKNMNHIQLYRRQRAIRKLVESVASGEKNISFNAMNKYLVPMIHPYLVNFSAKFNAISDESLGLLKLIMSKAPWGKYCSYLESWLARVEKATATKDNEFTDKALVRIVVAVIEAFHFGVSLEDGEKFEISKNQEDEQDVSKNEKHTILQRINRVILPRLSKSLDSQAQAVERNARSAETHATALHLDIQRAPIALAIVKLLQKLPDAVTGKHLHGVILKLCNLMMTHSYDVRETARKTLVQIVKCLGPKYLASVITEISLTMTKGFQVHVAIFSVHTLIVAMREVTKGGELDTAINVIVKMCIRDQFAAEDKENGAVKAECPEAKGNRAPEMMQHLGRIVSPAGIQMVLAPFRDVVNEHPSAKAVQRVSDLLSKFAGGLKDNESLDHSQLLGYIFKSLTSDIQKLLEVETKNGQKDEKQKGRRPESCLILPAAPQRIGAMSKVVIRSRDHVFAEFFVLLFSSLLKEKKFDLSDDSMVSRLNPFVKIILDCFDFKYEKLISCSMRALSSMIQMQLPAIASNSQRVSDTLFILLSDYSSIGQAGNKPAIIQLNQLIYKGFTNLIVTTGSDFLDNDKLTLLLAYAEADVMDQHKQATMFSLIKALVKRGVRHERLGEIMDHLSETAIRSPLVNIRSQCRDTLLDYIGSASDAEKSVEKHVEFFLDQLEYEYETGRQSAAEMLEALFKNLVAKSLAPLHMLLVVKMGAAMMNEESPKVANHIGLALRHLLESVGVAQRQETFEVICKWLKAEDENAKAVGIQTAVQLSYVEKEGMVTRIDEIVKQVKEVLFDDAVFENMSETTITVILNGFTRIISNVGASALTKFDAVDFIRSMEELCKCEESLGIMLASSTIIGQLLSHLDVNDIPKELSKDVCFWMSRHLRHEKMDTAIGEQASKNIVCLAKVIDIEDYKTLVGYIAAACRYEIKHHVKQSLKRINCFKLVAALFVTGDDERNIIVLDAFMSLLVRELKTSSDEELSKLTQEVCGLVKKKIGEDAYSNRVATCQKVAAEKITDRKRKIRELAVTAPEDAAELKRKKNKKKTEVRKRKIDEIKPYRAMKRRAEEKRKAQENEED</sequence>
<dbReference type="CTD" id="174080"/>
<dbReference type="InterPro" id="IPR057525">
    <property type="entry name" value="UTP20_C"/>
</dbReference>
<feature type="domain" description="U3 small nucleolar RNA-associated protein 20" evidence="4">
    <location>
        <begin position="1752"/>
        <end position="1959"/>
    </location>
</feature>
<dbReference type="InterPro" id="IPR011430">
    <property type="entry name" value="UTP20_N"/>
</dbReference>
<dbReference type="InParanoid" id="Q19545"/>
<dbReference type="WormBase" id="F18C5.3">
    <property type="protein sequence ID" value="CE53979"/>
    <property type="gene ID" value="WBGene00007050"/>
    <property type="gene designation" value="utp-20"/>
</dbReference>
<dbReference type="OrthoDB" id="360653at2759"/>
<evidence type="ECO:0000259" key="3">
    <source>
        <dbReference type="Pfam" id="PF07539"/>
    </source>
</evidence>
<evidence type="ECO:0000256" key="1">
    <source>
        <dbReference type="SAM" id="Coils"/>
    </source>
</evidence>
<protein>
    <submittedName>
        <fullName evidence="6">DRIM domain-containing protein</fullName>
    </submittedName>
</protein>
<feature type="domain" description="U3 small nucleolar RNA-associated protein 20 C-terminal" evidence="5">
    <location>
        <begin position="2318"/>
        <end position="2614"/>
    </location>
</feature>
<dbReference type="PIR" id="T16086">
    <property type="entry name" value="T16086"/>
</dbReference>
<dbReference type="STRING" id="6239.F18C5.3.1"/>
<dbReference type="Pfam" id="PF20416">
    <property type="entry name" value="UTP20"/>
    <property type="match status" value="1"/>
</dbReference>
<evidence type="ECO:0000259" key="4">
    <source>
        <dbReference type="Pfam" id="PF20416"/>
    </source>
</evidence>
<dbReference type="PaxDb" id="6239-F18C5.3"/>
<feature type="domain" description="U3 small nucleolar RNA-associated protein 20 N-terminal" evidence="3">
    <location>
        <begin position="900"/>
        <end position="1520"/>
    </location>
</feature>
<evidence type="ECO:0000313" key="8">
    <source>
        <dbReference type="WormBase" id="F18C5.3"/>
    </source>
</evidence>
<dbReference type="PANTHER" id="PTHR17695">
    <property type="entry name" value="SMALL SUBUNIT PROCESSOME COMPONENT 20 HOMOLOG"/>
    <property type="match status" value="1"/>
</dbReference>
<dbReference type="InterPro" id="IPR016024">
    <property type="entry name" value="ARM-type_fold"/>
</dbReference>
<dbReference type="GeneID" id="174080"/>
<dbReference type="GO" id="GO:0032040">
    <property type="term" value="C:small-subunit processome"/>
    <property type="evidence" value="ECO:0000318"/>
    <property type="project" value="GO_Central"/>
</dbReference>
<dbReference type="Bgee" id="WBGene00007050">
    <property type="expression patterns" value="Expressed in germ line (C elegans) and 4 other cell types or tissues"/>
</dbReference>
<reference evidence="6 7" key="1">
    <citation type="journal article" date="1998" name="Science">
        <title>Genome sequence of the nematode C. elegans: a platform for investigating biology.</title>
        <authorList>
            <consortium name="The C. elegans sequencing consortium"/>
            <person name="Sulson J.E."/>
            <person name="Waterston R."/>
        </authorList>
    </citation>
    <scope>NUCLEOTIDE SEQUENCE [LARGE SCALE GENOMIC DNA]</scope>
    <source>
        <strain evidence="6 7">Bristol N2</strain>
    </source>
</reference>
<gene>
    <name evidence="6 8" type="primary">utp-20</name>
    <name evidence="8" type="synonym">tag-184</name>
    <name evidence="6" type="ORF">CELE_F18C5.3</name>
    <name evidence="8" type="ORF">F18C5.3</name>
</gene>
<dbReference type="eggNOG" id="KOG1823">
    <property type="taxonomic scope" value="Eukaryota"/>
</dbReference>
<keyword evidence="9" id="KW-1267">Proteomics identification</keyword>
<feature type="compositionally biased region" description="Acidic residues" evidence="2">
    <location>
        <begin position="861"/>
        <end position="881"/>
    </location>
</feature>
<dbReference type="KEGG" id="cel:CELE_F18C5.3"/>
<keyword evidence="7" id="KW-1185">Reference proteome</keyword>
<dbReference type="InterPro" id="IPR011989">
    <property type="entry name" value="ARM-like"/>
</dbReference>
<dbReference type="RefSeq" id="NP_001364733.1">
    <property type="nucleotide sequence ID" value="NM_001377809.1"/>
</dbReference>
<proteinExistence type="evidence at protein level"/>
<dbReference type="Pfam" id="PF23099">
    <property type="entry name" value="UTP20_C"/>
    <property type="match status" value="1"/>
</dbReference>
<feature type="compositionally biased region" description="Basic residues" evidence="2">
    <location>
        <begin position="2597"/>
        <end position="2610"/>
    </location>
</feature>
<dbReference type="Proteomes" id="UP000001940">
    <property type="component" value="Chromosome II"/>
</dbReference>
<dbReference type="FunCoup" id="Q19545">
    <property type="interactions" value="2580"/>
</dbReference>
<dbReference type="HOGENOM" id="CLU_001723_2_0_1"/>
<dbReference type="SMR" id="Q19545"/>
<dbReference type="Reactome" id="R-CEL-6791226">
    <property type="pathway name" value="Major pathway of rRNA processing in the nucleolus and cytosol"/>
</dbReference>
<dbReference type="Gene3D" id="1.25.10.10">
    <property type="entry name" value="Leucine-rich Repeat Variant"/>
    <property type="match status" value="1"/>
</dbReference>
<organism evidence="6 7">
    <name type="scientific">Caenorhabditis elegans</name>
    <dbReference type="NCBI Taxonomy" id="6239"/>
    <lineage>
        <taxon>Eukaryota</taxon>
        <taxon>Metazoa</taxon>
        <taxon>Ecdysozoa</taxon>
        <taxon>Nematoda</taxon>
        <taxon>Chromadorea</taxon>
        <taxon>Rhabditida</taxon>
        <taxon>Rhabditina</taxon>
        <taxon>Rhabditomorpha</taxon>
        <taxon>Rhabditoidea</taxon>
        <taxon>Rhabditidae</taxon>
        <taxon>Peloderinae</taxon>
        <taxon>Caenorhabditis</taxon>
    </lineage>
</organism>
<feature type="region of interest" description="Disordered" evidence="2">
    <location>
        <begin position="2592"/>
        <end position="2637"/>
    </location>
</feature>
<dbReference type="UCSC" id="F18C5.3">
    <property type="organism name" value="c. elegans"/>
</dbReference>
<feature type="region of interest" description="Disordered" evidence="2">
    <location>
        <begin position="861"/>
        <end position="890"/>
    </location>
</feature>
<dbReference type="AGR" id="WB:WBGene00007050"/>